<protein>
    <submittedName>
        <fullName evidence="2">Uncharacterized protein</fullName>
    </submittedName>
</protein>
<reference evidence="2" key="2">
    <citation type="submission" date="2018-05" db="EMBL/GenBank/DDBJ databases">
        <title>OpunRS2 (Oryza punctata Reference Sequence Version 2).</title>
        <authorList>
            <person name="Zhang J."/>
            <person name="Kudrna D."/>
            <person name="Lee S."/>
            <person name="Talag J."/>
            <person name="Welchert J."/>
            <person name="Wing R.A."/>
        </authorList>
    </citation>
    <scope>NUCLEOTIDE SEQUENCE [LARGE SCALE GENOMIC DNA]</scope>
</reference>
<organism evidence="2">
    <name type="scientific">Oryza punctata</name>
    <name type="common">Red rice</name>
    <dbReference type="NCBI Taxonomy" id="4537"/>
    <lineage>
        <taxon>Eukaryota</taxon>
        <taxon>Viridiplantae</taxon>
        <taxon>Streptophyta</taxon>
        <taxon>Embryophyta</taxon>
        <taxon>Tracheophyta</taxon>
        <taxon>Spermatophyta</taxon>
        <taxon>Magnoliopsida</taxon>
        <taxon>Liliopsida</taxon>
        <taxon>Poales</taxon>
        <taxon>Poaceae</taxon>
        <taxon>BOP clade</taxon>
        <taxon>Oryzoideae</taxon>
        <taxon>Oryzeae</taxon>
        <taxon>Oryzinae</taxon>
        <taxon>Oryza</taxon>
    </lineage>
</organism>
<proteinExistence type="predicted"/>
<feature type="region of interest" description="Disordered" evidence="1">
    <location>
        <begin position="1"/>
        <end position="30"/>
    </location>
</feature>
<dbReference type="EnsemblPlants" id="OPUNC04G03610.1">
    <property type="protein sequence ID" value="OPUNC04G03610.1"/>
    <property type="gene ID" value="OPUNC04G03610"/>
</dbReference>
<evidence type="ECO:0000313" key="2">
    <source>
        <dbReference type="EnsemblPlants" id="OPUNC04G03610.1"/>
    </source>
</evidence>
<accession>A0A0E0KN41</accession>
<evidence type="ECO:0000313" key="3">
    <source>
        <dbReference type="Proteomes" id="UP000026962"/>
    </source>
</evidence>
<sequence>MMRTSSIITRWQRRNKMGRGGGSRGRRGGPGRVAVLREKRRWKVADEHTMDRVKRMAAIRNMERPTTNGDICGYKYKTPYEERRTSQVRERQQSE</sequence>
<dbReference type="Proteomes" id="UP000026962">
    <property type="component" value="Chromosome 4"/>
</dbReference>
<evidence type="ECO:0000256" key="1">
    <source>
        <dbReference type="SAM" id="MobiDB-lite"/>
    </source>
</evidence>
<reference evidence="2" key="1">
    <citation type="submission" date="2015-04" db="UniProtKB">
        <authorList>
            <consortium name="EnsemblPlants"/>
        </authorList>
    </citation>
    <scope>IDENTIFICATION</scope>
</reference>
<keyword evidence="3" id="KW-1185">Reference proteome</keyword>
<dbReference type="HOGENOM" id="CLU_2376499_0_0_1"/>
<name>A0A0E0KN41_ORYPU</name>
<dbReference type="Gramene" id="OPUNC04G03610.1">
    <property type="protein sequence ID" value="OPUNC04G03610.1"/>
    <property type="gene ID" value="OPUNC04G03610"/>
</dbReference>
<dbReference type="AlphaFoldDB" id="A0A0E0KN41"/>